<protein>
    <submittedName>
        <fullName evidence="2">Uncharacterized protein</fullName>
    </submittedName>
</protein>
<gene>
    <name evidence="2" type="ORF">SKAU_G00392320</name>
</gene>
<feature type="compositionally biased region" description="Polar residues" evidence="1">
    <location>
        <begin position="326"/>
        <end position="337"/>
    </location>
</feature>
<reference evidence="2" key="1">
    <citation type="journal article" date="2023" name="Science">
        <title>Genome structures resolve the early diversification of teleost fishes.</title>
        <authorList>
            <person name="Parey E."/>
            <person name="Louis A."/>
            <person name="Montfort J."/>
            <person name="Bouchez O."/>
            <person name="Roques C."/>
            <person name="Iampietro C."/>
            <person name="Lluch J."/>
            <person name="Castinel A."/>
            <person name="Donnadieu C."/>
            <person name="Desvignes T."/>
            <person name="Floi Bucao C."/>
            <person name="Jouanno E."/>
            <person name="Wen M."/>
            <person name="Mejri S."/>
            <person name="Dirks R."/>
            <person name="Jansen H."/>
            <person name="Henkel C."/>
            <person name="Chen W.J."/>
            <person name="Zahm M."/>
            <person name="Cabau C."/>
            <person name="Klopp C."/>
            <person name="Thompson A.W."/>
            <person name="Robinson-Rechavi M."/>
            <person name="Braasch I."/>
            <person name="Lecointre G."/>
            <person name="Bobe J."/>
            <person name="Postlethwait J.H."/>
            <person name="Berthelot C."/>
            <person name="Roest Crollius H."/>
            <person name="Guiguen Y."/>
        </authorList>
    </citation>
    <scope>NUCLEOTIDE SEQUENCE</scope>
    <source>
        <strain evidence="2">WJC10195</strain>
    </source>
</reference>
<dbReference type="Proteomes" id="UP001152622">
    <property type="component" value="Chromosome 20"/>
</dbReference>
<feature type="compositionally biased region" description="Basic and acidic residues" evidence="1">
    <location>
        <begin position="76"/>
        <end position="98"/>
    </location>
</feature>
<feature type="compositionally biased region" description="Low complexity" evidence="1">
    <location>
        <begin position="256"/>
        <end position="265"/>
    </location>
</feature>
<feature type="compositionally biased region" description="Polar residues" evidence="1">
    <location>
        <begin position="118"/>
        <end position="129"/>
    </location>
</feature>
<dbReference type="InterPro" id="IPR040126">
    <property type="entry name" value="STOX1/2"/>
</dbReference>
<proteinExistence type="predicted"/>
<dbReference type="OrthoDB" id="10020110at2759"/>
<comment type="caution">
    <text evidence="2">The sequence shown here is derived from an EMBL/GenBank/DDBJ whole genome shotgun (WGS) entry which is preliminary data.</text>
</comment>
<dbReference type="GO" id="GO:0005737">
    <property type="term" value="C:cytoplasm"/>
    <property type="evidence" value="ECO:0007669"/>
    <property type="project" value="TreeGrafter"/>
</dbReference>
<dbReference type="GO" id="GO:0005634">
    <property type="term" value="C:nucleus"/>
    <property type="evidence" value="ECO:0007669"/>
    <property type="project" value="TreeGrafter"/>
</dbReference>
<dbReference type="GO" id="GO:0000977">
    <property type="term" value="F:RNA polymerase II transcription regulatory region sequence-specific DNA binding"/>
    <property type="evidence" value="ECO:0007669"/>
    <property type="project" value="TreeGrafter"/>
</dbReference>
<dbReference type="PANTHER" id="PTHR22437">
    <property type="entry name" value="WINGED HELIX DOMAIN-CONTAINING PROTEIN"/>
    <property type="match status" value="1"/>
</dbReference>
<keyword evidence="3" id="KW-1185">Reference proteome</keyword>
<evidence type="ECO:0000313" key="2">
    <source>
        <dbReference type="EMBL" id="KAJ8335890.1"/>
    </source>
</evidence>
<feature type="region of interest" description="Disordered" evidence="1">
    <location>
        <begin position="32"/>
        <end position="337"/>
    </location>
</feature>
<feature type="compositionally biased region" description="Polar residues" evidence="1">
    <location>
        <begin position="266"/>
        <end position="293"/>
    </location>
</feature>
<sequence length="337" mass="35972">MFSAAKFNSEVCVPDIGKGPLEDLRICSPLEKNKSRDSLPAYSDLKSCSPKPTADDYFQCNTSNETILTAPSPLGKPDHDTLTSSDGVRKGSPSDRKTPLLTSPHPMEYKDDAAKGQNGVSPLVTSQTPEPMPNGRLIHQHNTDPAEVPDCPEPAPAAPTGASATPGSETTPGAAEAAFDYYNVSDDDDSEEAARKATADEGKGREGGGTMQWLLEREKERDLQRKFESNLTLLSPKEGENNSSQKSAHSARLDSMDSSSVTVDSGFNSPRTRESLASNTSSIVESNRRQNPALSPGHMGITSSGPPFSFRSIPEPPTAQPEKLQKSPNCLASITSV</sequence>
<accession>A0A9Q1EBR5</accession>
<dbReference type="AlphaFoldDB" id="A0A9Q1EBR5"/>
<dbReference type="GO" id="GO:0006357">
    <property type="term" value="P:regulation of transcription by RNA polymerase II"/>
    <property type="evidence" value="ECO:0007669"/>
    <property type="project" value="InterPro"/>
</dbReference>
<feature type="compositionally biased region" description="Basic and acidic residues" evidence="1">
    <location>
        <begin position="215"/>
        <end position="228"/>
    </location>
</feature>
<feature type="compositionally biased region" description="Basic and acidic residues" evidence="1">
    <location>
        <begin position="192"/>
        <end position="206"/>
    </location>
</feature>
<dbReference type="PANTHER" id="PTHR22437:SF2">
    <property type="entry name" value="STORKHEAD-BOX PROTEIN 2"/>
    <property type="match status" value="1"/>
</dbReference>
<feature type="compositionally biased region" description="Polar residues" evidence="1">
    <location>
        <begin position="59"/>
        <end position="69"/>
    </location>
</feature>
<name>A0A9Q1EBR5_SYNKA</name>
<dbReference type="EMBL" id="JAINUF010000020">
    <property type="protein sequence ID" value="KAJ8335890.1"/>
    <property type="molecule type" value="Genomic_DNA"/>
</dbReference>
<evidence type="ECO:0000256" key="1">
    <source>
        <dbReference type="SAM" id="MobiDB-lite"/>
    </source>
</evidence>
<organism evidence="2 3">
    <name type="scientific">Synaphobranchus kaupii</name>
    <name type="common">Kaup's arrowtooth eel</name>
    <dbReference type="NCBI Taxonomy" id="118154"/>
    <lineage>
        <taxon>Eukaryota</taxon>
        <taxon>Metazoa</taxon>
        <taxon>Chordata</taxon>
        <taxon>Craniata</taxon>
        <taxon>Vertebrata</taxon>
        <taxon>Euteleostomi</taxon>
        <taxon>Actinopterygii</taxon>
        <taxon>Neopterygii</taxon>
        <taxon>Teleostei</taxon>
        <taxon>Anguilliformes</taxon>
        <taxon>Synaphobranchidae</taxon>
        <taxon>Synaphobranchus</taxon>
    </lineage>
</organism>
<evidence type="ECO:0000313" key="3">
    <source>
        <dbReference type="Proteomes" id="UP001152622"/>
    </source>
</evidence>
<feature type="compositionally biased region" description="Low complexity" evidence="1">
    <location>
        <begin position="158"/>
        <end position="168"/>
    </location>
</feature>